<feature type="non-terminal residue" evidence="1">
    <location>
        <position position="234"/>
    </location>
</feature>
<organism evidence="1">
    <name type="scientific">Lygus hesperus</name>
    <name type="common">Western plant bug</name>
    <dbReference type="NCBI Taxonomy" id="30085"/>
    <lineage>
        <taxon>Eukaryota</taxon>
        <taxon>Metazoa</taxon>
        <taxon>Ecdysozoa</taxon>
        <taxon>Arthropoda</taxon>
        <taxon>Hexapoda</taxon>
        <taxon>Insecta</taxon>
        <taxon>Pterygota</taxon>
        <taxon>Neoptera</taxon>
        <taxon>Paraneoptera</taxon>
        <taxon>Hemiptera</taxon>
        <taxon>Heteroptera</taxon>
        <taxon>Panheteroptera</taxon>
        <taxon>Cimicomorpha</taxon>
        <taxon>Miridae</taxon>
        <taxon>Mirini</taxon>
        <taxon>Lygus</taxon>
    </lineage>
</organism>
<evidence type="ECO:0000313" key="1">
    <source>
        <dbReference type="EMBL" id="JAG64615.1"/>
    </source>
</evidence>
<sequence length="234" mass="26588">MNPNRSGVEKVDWGDLAANITVKLLEALDQLTKDSQGRSISLANNDLNKLVKRRLVTIGQLKTVLESFSVPDLVDIAAESQITNIVLVDELLKERNELGLLKENLVSNVGNLGDLLTNRSQRDENLIKIVQGLRQETEAIEDENDEEEFQKLRRMRNDIRAVLNTILDEAYPEMKTDVKKIIQALYEVKEKEDNYIQVPDNVDAQAINLLLTANIIKYHETEPQLISLMFRALP</sequence>
<reference evidence="1" key="1">
    <citation type="submission" date="2014-09" db="EMBL/GenBank/DDBJ databases">
        <authorList>
            <person name="Magalhaes I.L.F."/>
            <person name="Oliveira U."/>
            <person name="Santos F.R."/>
            <person name="Vidigal T.H.D.A."/>
            <person name="Brescovit A.D."/>
            <person name="Santos A.J."/>
        </authorList>
    </citation>
    <scope>NUCLEOTIDE SEQUENCE</scope>
</reference>
<name>A0A0K8THI8_LYGHE</name>
<accession>A0A0K8THI8</accession>
<dbReference type="EMBL" id="GBRD01001206">
    <property type="protein sequence ID" value="JAG64615.1"/>
    <property type="molecule type" value="Transcribed_RNA"/>
</dbReference>
<protein>
    <submittedName>
        <fullName evidence="1">Uncharacterized protein</fullName>
    </submittedName>
</protein>
<proteinExistence type="predicted"/>
<dbReference type="AlphaFoldDB" id="A0A0K8THI8"/>